<comment type="caution">
    <text evidence="5">The sequence shown here is derived from an EMBL/GenBank/DDBJ whole genome shotgun (WGS) entry which is preliminary data.</text>
</comment>
<dbReference type="PANTHER" id="PTHR22595">
    <property type="entry name" value="CHITINASE-RELATED"/>
    <property type="match status" value="1"/>
</dbReference>
<evidence type="ECO:0000256" key="3">
    <source>
        <dbReference type="SAM" id="SignalP"/>
    </source>
</evidence>
<keyword evidence="6" id="KW-1185">Reference proteome</keyword>
<evidence type="ECO:0000259" key="4">
    <source>
        <dbReference type="Pfam" id="PF00182"/>
    </source>
</evidence>
<feature type="signal peptide" evidence="3">
    <location>
        <begin position="1"/>
        <end position="21"/>
    </location>
</feature>
<evidence type="ECO:0000313" key="5">
    <source>
        <dbReference type="EMBL" id="MDE1460740.1"/>
    </source>
</evidence>
<dbReference type="PANTHER" id="PTHR22595:SF79">
    <property type="entry name" value="CHITINASE 12"/>
    <property type="match status" value="1"/>
</dbReference>
<name>A0ABT5U3E6_9GAMM</name>
<dbReference type="SUPFAM" id="SSF53955">
    <property type="entry name" value="Lysozyme-like"/>
    <property type="match status" value="1"/>
</dbReference>
<sequence>MKTRLLFSLYCIPLSSSLAVSAPTGLDQQGRFPYNQSYTIPLSQLKKTEAKLTNSELMRQVKYSISTLDNQTVENIAPKRKTNPTNVKRVESIISNENWAFLFPKRNPVYTYNNFLKAIGKFPAFCGDYSDKRDANGICRKSLATMFAHFTQETGGHNPYEDVPEWRQGLFWVREMGWNETMRGGYNSECNPDTWQGQTWPCGKFNDGAFKSYFGRGAKQLSYNYNYGPFSDAMFGTIRTLLDHPEKVADTWLNLASAVFFFVYPQPPKPSMLHVVEGTWQPNQHDQAKGLLPGFGVTTHIINGGVECGAAQEHKQSLNRISYYKHFTQYLNLSIADSEVLGCANMQRFDNQGSGALAIYWEQDWRWDPNTPTGKSYACKLVNYQTPYTALKPGDYINCVVHHFKDVIIDPDN</sequence>
<dbReference type="Gene3D" id="1.10.530.10">
    <property type="match status" value="1"/>
</dbReference>
<feature type="chain" id="PRO_5046469752" evidence="3">
    <location>
        <begin position="22"/>
        <end position="413"/>
    </location>
</feature>
<reference evidence="5 6" key="1">
    <citation type="submission" date="2022-11" db="EMBL/GenBank/DDBJ databases">
        <title>Spartinivicinus poritis sp. nov., isolated from scleractinian coral Porites lutea.</title>
        <authorList>
            <person name="Zhang G."/>
            <person name="Cai L."/>
            <person name="Wei Q."/>
        </authorList>
    </citation>
    <scope>NUCLEOTIDE SEQUENCE [LARGE SCALE GENOMIC DNA]</scope>
    <source>
        <strain evidence="5 6">A2-2</strain>
    </source>
</reference>
<evidence type="ECO:0000256" key="1">
    <source>
        <dbReference type="ARBA" id="ARBA00022821"/>
    </source>
</evidence>
<gene>
    <name evidence="5" type="ORF">ORQ98_02045</name>
</gene>
<evidence type="ECO:0000313" key="6">
    <source>
        <dbReference type="Proteomes" id="UP001528823"/>
    </source>
</evidence>
<organism evidence="5 6">
    <name type="scientific">Spartinivicinus poritis</name>
    <dbReference type="NCBI Taxonomy" id="2994640"/>
    <lineage>
        <taxon>Bacteria</taxon>
        <taxon>Pseudomonadati</taxon>
        <taxon>Pseudomonadota</taxon>
        <taxon>Gammaproteobacteria</taxon>
        <taxon>Oceanospirillales</taxon>
        <taxon>Zooshikellaceae</taxon>
        <taxon>Spartinivicinus</taxon>
    </lineage>
</organism>
<accession>A0ABT5U3E6</accession>
<dbReference type="InterPro" id="IPR023346">
    <property type="entry name" value="Lysozyme-like_dom_sf"/>
</dbReference>
<dbReference type="Pfam" id="PF00182">
    <property type="entry name" value="Glyco_hydro_19"/>
    <property type="match status" value="1"/>
</dbReference>
<dbReference type="Gene3D" id="3.30.20.10">
    <property type="entry name" value="Endochitinase, domain 2"/>
    <property type="match status" value="1"/>
</dbReference>
<feature type="domain" description="Glycoside hydrolase family 19 catalytic" evidence="4">
    <location>
        <begin position="108"/>
        <end position="337"/>
    </location>
</feature>
<dbReference type="CDD" id="cd00325">
    <property type="entry name" value="chitinase_GH19"/>
    <property type="match status" value="1"/>
</dbReference>
<keyword evidence="3" id="KW-0732">Signal</keyword>
<proteinExistence type="predicted"/>
<dbReference type="Proteomes" id="UP001528823">
    <property type="component" value="Unassembled WGS sequence"/>
</dbReference>
<dbReference type="InterPro" id="IPR000726">
    <property type="entry name" value="Glyco_hydro_19_cat"/>
</dbReference>
<dbReference type="RefSeq" id="WP_274687112.1">
    <property type="nucleotide sequence ID" value="NZ_JAPMOU010000002.1"/>
</dbReference>
<evidence type="ECO:0000256" key="2">
    <source>
        <dbReference type="ARBA" id="ARBA00023157"/>
    </source>
</evidence>
<keyword evidence="2" id="KW-1015">Disulfide bond</keyword>
<protein>
    <submittedName>
        <fullName evidence="5">Chitinase</fullName>
    </submittedName>
</protein>
<keyword evidence="1" id="KW-0611">Plant defense</keyword>
<dbReference type="EMBL" id="JAPMOU010000002">
    <property type="protein sequence ID" value="MDE1460740.1"/>
    <property type="molecule type" value="Genomic_DNA"/>
</dbReference>